<accession>A0A078AUN5</accession>
<evidence type="ECO:0000313" key="3">
    <source>
        <dbReference type="EMBL" id="CDW86115.1"/>
    </source>
</evidence>
<dbReference type="InterPro" id="IPR019336">
    <property type="entry name" value="GPR180/TMEM145_TM"/>
</dbReference>
<feature type="transmembrane region" description="Helical" evidence="1">
    <location>
        <begin position="236"/>
        <end position="258"/>
    </location>
</feature>
<organism evidence="3 4">
    <name type="scientific">Stylonychia lemnae</name>
    <name type="common">Ciliate</name>
    <dbReference type="NCBI Taxonomy" id="5949"/>
    <lineage>
        <taxon>Eukaryota</taxon>
        <taxon>Sar</taxon>
        <taxon>Alveolata</taxon>
        <taxon>Ciliophora</taxon>
        <taxon>Intramacronucleata</taxon>
        <taxon>Spirotrichea</taxon>
        <taxon>Stichotrichia</taxon>
        <taxon>Sporadotrichida</taxon>
        <taxon>Oxytrichidae</taxon>
        <taxon>Stylonychinae</taxon>
        <taxon>Stylonychia</taxon>
    </lineage>
</organism>
<protein>
    <recommendedName>
        <fullName evidence="2">GPR180/TMEM145 transmembrane domain-containing protein</fullName>
    </recommendedName>
</protein>
<sequence length="323" mass="37745">MAKIKSCKVNLSRTNFAYCSKFSSGGFQSVEVKSKAKFTQIYSKKGENEFANLQIGIIPFNLFTEIMSDKYSDICERVVELEGYQTNFIQTYYSDSEWSQIERNVIQNKQSIAQYYFIIVFDCQKQIVRDMPLIDFKLQMSTYNHAGDINHFLYEDRGLYVIYLASMILTTYIFLKTLLQFIRTFQQFDIFQSPNFTVTLCIGTQMVGSIIDFTIIRDYFDNDERILEYNAVTNLLFMISNGVLLLIMIFVADGWTIKYLNLKDYLLGKFIFHIGLVIIYIVVVQLAMIFEDQDHYDNFYEFSGLKSKYHLMGQAEAKNQSNS</sequence>
<feature type="domain" description="GPR180/TMEM145 transmembrane" evidence="2">
    <location>
        <begin position="171"/>
        <end position="304"/>
    </location>
</feature>
<evidence type="ECO:0000313" key="4">
    <source>
        <dbReference type="Proteomes" id="UP000039865"/>
    </source>
</evidence>
<dbReference type="GO" id="GO:0007186">
    <property type="term" value="P:G protein-coupled receptor signaling pathway"/>
    <property type="evidence" value="ECO:0007669"/>
    <property type="project" value="InterPro"/>
</dbReference>
<name>A0A078AUN5_STYLE</name>
<keyword evidence="1" id="KW-0472">Membrane</keyword>
<dbReference type="GO" id="GO:0019236">
    <property type="term" value="P:response to pheromone"/>
    <property type="evidence" value="ECO:0007669"/>
    <property type="project" value="InterPro"/>
</dbReference>
<keyword evidence="1" id="KW-1133">Transmembrane helix</keyword>
<reference evidence="3 4" key="1">
    <citation type="submission" date="2014-06" db="EMBL/GenBank/DDBJ databases">
        <authorList>
            <person name="Swart Estienne"/>
        </authorList>
    </citation>
    <scope>NUCLEOTIDE SEQUENCE [LARGE SCALE GENOMIC DNA]</scope>
    <source>
        <strain evidence="3 4">130c</strain>
    </source>
</reference>
<dbReference type="AlphaFoldDB" id="A0A078AUN5"/>
<evidence type="ECO:0000256" key="1">
    <source>
        <dbReference type="SAM" id="Phobius"/>
    </source>
</evidence>
<evidence type="ECO:0000259" key="2">
    <source>
        <dbReference type="Pfam" id="PF10192"/>
    </source>
</evidence>
<keyword evidence="1" id="KW-0812">Transmembrane</keyword>
<feature type="transmembrane region" description="Helical" evidence="1">
    <location>
        <begin position="158"/>
        <end position="175"/>
    </location>
</feature>
<feature type="transmembrane region" description="Helical" evidence="1">
    <location>
        <begin position="196"/>
        <end position="216"/>
    </location>
</feature>
<dbReference type="InParanoid" id="A0A078AUN5"/>
<dbReference type="Pfam" id="PF10192">
    <property type="entry name" value="GPR180-TMEM145_TM"/>
    <property type="match status" value="1"/>
</dbReference>
<feature type="transmembrane region" description="Helical" evidence="1">
    <location>
        <begin position="270"/>
        <end position="290"/>
    </location>
</feature>
<keyword evidence="4" id="KW-1185">Reference proteome</keyword>
<proteinExistence type="predicted"/>
<dbReference type="Proteomes" id="UP000039865">
    <property type="component" value="Unassembled WGS sequence"/>
</dbReference>
<gene>
    <name evidence="3" type="primary">Contig18023.g19157</name>
    <name evidence="3" type="ORF">STYLEM_15206</name>
</gene>
<dbReference type="EMBL" id="CCKQ01014360">
    <property type="protein sequence ID" value="CDW86115.1"/>
    <property type="molecule type" value="Genomic_DNA"/>
</dbReference>